<comment type="cofactor">
    <cofactor evidence="1 6">
        <name>Zn(2+)</name>
        <dbReference type="ChEBI" id="CHEBI:29105"/>
    </cofactor>
</comment>
<dbReference type="GO" id="GO:0000721">
    <property type="term" value="F:(R,R)-butanediol dehydrogenase activity"/>
    <property type="evidence" value="ECO:0007669"/>
    <property type="project" value="TreeGrafter"/>
</dbReference>
<dbReference type="SUPFAM" id="SSF50129">
    <property type="entry name" value="GroES-like"/>
    <property type="match status" value="1"/>
</dbReference>
<keyword evidence="4 6" id="KW-0862">Zinc</keyword>
<dbReference type="AlphaFoldDB" id="A0A427EAA4"/>
<evidence type="ECO:0000256" key="5">
    <source>
        <dbReference type="ARBA" id="ARBA00023002"/>
    </source>
</evidence>
<protein>
    <submittedName>
        <fullName evidence="8">Alcohol dehydrogenase</fullName>
    </submittedName>
</protein>
<dbReference type="InterPro" id="IPR002328">
    <property type="entry name" value="ADH_Zn_CS"/>
</dbReference>
<organism evidence="8 9">
    <name type="scientific">Stutzerimonas xanthomarina</name>
    <dbReference type="NCBI Taxonomy" id="271420"/>
    <lineage>
        <taxon>Bacteria</taxon>
        <taxon>Pseudomonadati</taxon>
        <taxon>Pseudomonadota</taxon>
        <taxon>Gammaproteobacteria</taxon>
        <taxon>Pseudomonadales</taxon>
        <taxon>Pseudomonadaceae</taxon>
        <taxon>Stutzerimonas</taxon>
    </lineage>
</organism>
<dbReference type="RefSeq" id="WP_125876750.1">
    <property type="nucleotide sequence ID" value="NZ_RHQL01000002.1"/>
</dbReference>
<evidence type="ECO:0000313" key="9">
    <source>
        <dbReference type="Proteomes" id="UP000276506"/>
    </source>
</evidence>
<comment type="caution">
    <text evidence="8">The sequence shown here is derived from an EMBL/GenBank/DDBJ whole genome shotgun (WGS) entry which is preliminary data.</text>
</comment>
<dbReference type="InterPro" id="IPR020843">
    <property type="entry name" value="ER"/>
</dbReference>
<evidence type="ECO:0000256" key="3">
    <source>
        <dbReference type="ARBA" id="ARBA00022723"/>
    </source>
</evidence>
<dbReference type="SUPFAM" id="SSF51735">
    <property type="entry name" value="NAD(P)-binding Rossmann-fold domains"/>
    <property type="match status" value="1"/>
</dbReference>
<feature type="domain" description="Enoyl reductase (ER)" evidence="7">
    <location>
        <begin position="33"/>
        <end position="361"/>
    </location>
</feature>
<dbReference type="PANTHER" id="PTHR43161">
    <property type="entry name" value="SORBITOL DEHYDROGENASE"/>
    <property type="match status" value="1"/>
</dbReference>
<evidence type="ECO:0000256" key="2">
    <source>
        <dbReference type="ARBA" id="ARBA00008072"/>
    </source>
</evidence>
<dbReference type="Pfam" id="PF08240">
    <property type="entry name" value="ADH_N"/>
    <property type="match status" value="1"/>
</dbReference>
<dbReference type="Pfam" id="PF00107">
    <property type="entry name" value="ADH_zinc_N"/>
    <property type="match status" value="1"/>
</dbReference>
<dbReference type="Gene3D" id="3.90.180.10">
    <property type="entry name" value="Medium-chain alcohol dehydrogenases, catalytic domain"/>
    <property type="match status" value="1"/>
</dbReference>
<dbReference type="GO" id="GO:0008270">
    <property type="term" value="F:zinc ion binding"/>
    <property type="evidence" value="ECO:0007669"/>
    <property type="project" value="InterPro"/>
</dbReference>
<dbReference type="InterPro" id="IPR036291">
    <property type="entry name" value="NAD(P)-bd_dom_sf"/>
</dbReference>
<sequence length="364" mass="38778">MGKNLPARGGIVMAARFLLKRHGAAMKQIRMYGPQDLRIDDVPRPVAGPRDVVVKVAMFGICGSDLAFVRDGYIGRPTGQAMPLGHELAGTVFEVGSEVSGIRSGQRVVVHPMKSGNRIGTGDPEHGGFAEYLLVREAVLGDSIFPIDDSLSFDRAVLTEPIAVGMHGLNLGDVQAGDHAVVFGAGPIGLGAIAALKYRGAARVVAIDVVEERLERARQLGADLTINPAKEDVRATLEERLGTVKSMLTGLPLVDAGLYVDCAGHAPLLQQAVEMAKEGARIVILAKHKTPVSMDMVQVMSKELTVRGSLSYPTEFSEVIAMLGDTGLDMGPMVSHMFPFEQFEQAFATAQNAQQSAKVLVSVE</sequence>
<dbReference type="EMBL" id="RHQL01000002">
    <property type="protein sequence ID" value="RRV13435.1"/>
    <property type="molecule type" value="Genomic_DNA"/>
</dbReference>
<gene>
    <name evidence="8" type="ORF">EGJ28_07440</name>
</gene>
<dbReference type="PROSITE" id="PS00059">
    <property type="entry name" value="ADH_ZINC"/>
    <property type="match status" value="1"/>
</dbReference>
<dbReference type="GO" id="GO:0005737">
    <property type="term" value="C:cytoplasm"/>
    <property type="evidence" value="ECO:0007669"/>
    <property type="project" value="TreeGrafter"/>
</dbReference>
<dbReference type="InterPro" id="IPR013149">
    <property type="entry name" value="ADH-like_C"/>
</dbReference>
<proteinExistence type="inferred from homology"/>
<dbReference type="Proteomes" id="UP000276506">
    <property type="component" value="Unassembled WGS sequence"/>
</dbReference>
<reference evidence="8 9" key="1">
    <citation type="submission" date="2018-10" db="EMBL/GenBank/DDBJ databases">
        <title>Transmission dynamics of multidrug resistant bacteria on intensive care unit surfaces.</title>
        <authorList>
            <person name="D'Souza A.W."/>
            <person name="Potter R.F."/>
            <person name="Wallace M."/>
            <person name="Shupe A."/>
            <person name="Patel S."/>
            <person name="Sun S."/>
            <person name="Gul D."/>
            <person name="Kwon J.H."/>
            <person name="Andleeb S."/>
            <person name="Burnham C.-A.D."/>
            <person name="Dantas G."/>
        </authorList>
    </citation>
    <scope>NUCLEOTIDE SEQUENCE [LARGE SCALE GENOMIC DNA]</scope>
    <source>
        <strain evidence="8 9">PX_177</strain>
    </source>
</reference>
<dbReference type="InterPro" id="IPR011032">
    <property type="entry name" value="GroES-like_sf"/>
</dbReference>
<keyword evidence="5" id="KW-0560">Oxidoreductase</keyword>
<name>A0A427EAA4_9GAMM</name>
<dbReference type="PANTHER" id="PTHR43161:SF23">
    <property type="entry name" value="(R,R)-BUTANEDIOL DEHYDROGENASE-RELATED"/>
    <property type="match status" value="1"/>
</dbReference>
<dbReference type="InterPro" id="IPR013154">
    <property type="entry name" value="ADH-like_N"/>
</dbReference>
<evidence type="ECO:0000313" key="8">
    <source>
        <dbReference type="EMBL" id="RRV13435.1"/>
    </source>
</evidence>
<accession>A0A427EAA4</accession>
<dbReference type="Gene3D" id="3.40.50.720">
    <property type="entry name" value="NAD(P)-binding Rossmann-like Domain"/>
    <property type="match status" value="1"/>
</dbReference>
<evidence type="ECO:0000256" key="1">
    <source>
        <dbReference type="ARBA" id="ARBA00001947"/>
    </source>
</evidence>
<evidence type="ECO:0000259" key="7">
    <source>
        <dbReference type="SMART" id="SM00829"/>
    </source>
</evidence>
<comment type="similarity">
    <text evidence="2 6">Belongs to the zinc-containing alcohol dehydrogenase family.</text>
</comment>
<dbReference type="GO" id="GO:0034079">
    <property type="term" value="P:butanediol biosynthetic process"/>
    <property type="evidence" value="ECO:0007669"/>
    <property type="project" value="TreeGrafter"/>
</dbReference>
<dbReference type="SMART" id="SM00829">
    <property type="entry name" value="PKS_ER"/>
    <property type="match status" value="1"/>
</dbReference>
<keyword evidence="3 6" id="KW-0479">Metal-binding</keyword>
<evidence type="ECO:0000256" key="6">
    <source>
        <dbReference type="RuleBase" id="RU361277"/>
    </source>
</evidence>
<evidence type="ECO:0000256" key="4">
    <source>
        <dbReference type="ARBA" id="ARBA00022833"/>
    </source>
</evidence>